<evidence type="ECO:0000313" key="4">
    <source>
        <dbReference type="WBParaSite" id="Gr19_v10_g7857.t1"/>
    </source>
</evidence>
<organism evidence="3 4">
    <name type="scientific">Globodera rostochiensis</name>
    <name type="common">Golden nematode worm</name>
    <name type="synonym">Heterodera rostochiensis</name>
    <dbReference type="NCBI Taxonomy" id="31243"/>
    <lineage>
        <taxon>Eukaryota</taxon>
        <taxon>Metazoa</taxon>
        <taxon>Ecdysozoa</taxon>
        <taxon>Nematoda</taxon>
        <taxon>Chromadorea</taxon>
        <taxon>Rhabditida</taxon>
        <taxon>Tylenchina</taxon>
        <taxon>Tylenchomorpha</taxon>
        <taxon>Tylenchoidea</taxon>
        <taxon>Heteroderidae</taxon>
        <taxon>Heteroderinae</taxon>
        <taxon>Globodera</taxon>
    </lineage>
</organism>
<dbReference type="AlphaFoldDB" id="A0A914I9H7"/>
<feature type="region of interest" description="Disordered" evidence="2">
    <location>
        <begin position="105"/>
        <end position="129"/>
    </location>
</feature>
<evidence type="ECO:0000256" key="1">
    <source>
        <dbReference type="ARBA" id="ARBA00010560"/>
    </source>
</evidence>
<dbReference type="PANTHER" id="PTHR13354">
    <property type="entry name" value="ROUND SPERMATID BASIC PROTEIN 1"/>
    <property type="match status" value="1"/>
</dbReference>
<dbReference type="WBParaSite" id="Gr19_v10_g7857.t1">
    <property type="protein sequence ID" value="Gr19_v10_g7857.t1"/>
    <property type="gene ID" value="Gr19_v10_g7857"/>
</dbReference>
<feature type="compositionally biased region" description="Low complexity" evidence="2">
    <location>
        <begin position="1"/>
        <end position="18"/>
    </location>
</feature>
<feature type="region of interest" description="Disordered" evidence="2">
    <location>
        <begin position="186"/>
        <end position="264"/>
    </location>
</feature>
<dbReference type="InterPro" id="IPR026306">
    <property type="entry name" value="RSBN1/Dpy-2/CEP530"/>
</dbReference>
<sequence>MESDSMDISSSSSSYSSSPAPLPDVPYSSPAVKAISSTTNTISKLPLQDNDNKRAPKLNTATDRRSPSTNVNRQNLIQKQHSVASEMFLATDPILMDLQKANKKMETQKRKWTEEERDHNSPQTKRPLRDKVDAKKMDHNIVPGKQLDHSLSGHRIDNSISHKSNGSISIAPDNKLCVPFTIPKLSTSSETSKSSLPSPPTKEDKAEPCLLRVDNDGSNNQLNLTINNDELAQKGPSTSAINGEKSTDRAVSRNKNRRKRETNKLPRISERFRRFIHIETHSNGGASVLRCDWRRLKHDLSSQELNEFAEEFIELGFSELSKVPLFVMCVVEHAIEYLEDLLEYLGTKHPCLPVKMGSLQNKQLVETVQLGHYYEKVVSTYQQGTYRCGPLKEITLVGKKQEECGAYFEHLIERLEECPFLRILMPWSERTICSHKMPSDSDDGPIYWCRPGEQLIRTDEAKFDELKPKQQRRGSASTKQNRSAGIALKALERREILFEDRTPCHADHVTDENKALHTTAAVGLLQAVRNPSERGKIGDRIVKDVICFHAADFERVTDILQLDLYEPPMSQCTQWVEEAKLNALRRDGIRYARFTLRENSVYFMPRKIIHQFRTISACGSVAWHVRLKKYYDNE</sequence>
<keyword evidence="3" id="KW-1185">Reference proteome</keyword>
<feature type="compositionally biased region" description="Polar residues" evidence="2">
    <location>
        <begin position="216"/>
        <end position="241"/>
    </location>
</feature>
<feature type="region of interest" description="Disordered" evidence="2">
    <location>
        <begin position="144"/>
        <end position="164"/>
    </location>
</feature>
<feature type="compositionally biased region" description="Polar residues" evidence="2">
    <location>
        <begin position="67"/>
        <end position="76"/>
    </location>
</feature>
<accession>A0A914I9H7</accession>
<dbReference type="GO" id="GO:0005634">
    <property type="term" value="C:nucleus"/>
    <property type="evidence" value="ECO:0007669"/>
    <property type="project" value="InterPro"/>
</dbReference>
<feature type="region of interest" description="Disordered" evidence="2">
    <location>
        <begin position="1"/>
        <end position="76"/>
    </location>
</feature>
<evidence type="ECO:0000256" key="2">
    <source>
        <dbReference type="SAM" id="MobiDB-lite"/>
    </source>
</evidence>
<feature type="compositionally biased region" description="Basic residues" evidence="2">
    <location>
        <begin position="252"/>
        <end position="261"/>
    </location>
</feature>
<feature type="compositionally biased region" description="Low complexity" evidence="2">
    <location>
        <begin position="186"/>
        <end position="196"/>
    </location>
</feature>
<proteinExistence type="inferred from homology"/>
<protein>
    <submittedName>
        <fullName evidence="4">Round spermatid basic protein 1-like protein</fullName>
    </submittedName>
</protein>
<name>A0A914I9H7_GLORO</name>
<reference evidence="4" key="1">
    <citation type="submission" date="2022-11" db="UniProtKB">
        <authorList>
            <consortium name="WormBaseParasite"/>
        </authorList>
    </citation>
    <scope>IDENTIFICATION</scope>
</reference>
<feature type="compositionally biased region" description="Basic and acidic residues" evidence="2">
    <location>
        <begin position="105"/>
        <end position="120"/>
    </location>
</feature>
<dbReference type="PANTHER" id="PTHR13354:SF11">
    <property type="entry name" value="LYSINE-SPECIFIC DEMETHYLASE 9"/>
    <property type="match status" value="1"/>
</dbReference>
<comment type="similarity">
    <text evidence="1">Belongs to the round spermatid basic protein 1 family.</text>
</comment>
<dbReference type="Proteomes" id="UP000887572">
    <property type="component" value="Unplaced"/>
</dbReference>
<evidence type="ECO:0000313" key="3">
    <source>
        <dbReference type="Proteomes" id="UP000887572"/>
    </source>
</evidence>